<organism evidence="2 3">
    <name type="scientific">Sphagnum troendelagicum</name>
    <dbReference type="NCBI Taxonomy" id="128251"/>
    <lineage>
        <taxon>Eukaryota</taxon>
        <taxon>Viridiplantae</taxon>
        <taxon>Streptophyta</taxon>
        <taxon>Embryophyta</taxon>
        <taxon>Bryophyta</taxon>
        <taxon>Sphagnophytina</taxon>
        <taxon>Sphagnopsida</taxon>
        <taxon>Sphagnales</taxon>
        <taxon>Sphagnaceae</taxon>
        <taxon>Sphagnum</taxon>
    </lineage>
</organism>
<accession>A0ABP0URZ1</accession>
<feature type="signal peptide" evidence="1">
    <location>
        <begin position="1"/>
        <end position="24"/>
    </location>
</feature>
<protein>
    <submittedName>
        <fullName evidence="2">Uncharacterized protein</fullName>
    </submittedName>
</protein>
<keyword evidence="3" id="KW-1185">Reference proteome</keyword>
<evidence type="ECO:0000313" key="2">
    <source>
        <dbReference type="EMBL" id="CAK9228519.1"/>
    </source>
</evidence>
<evidence type="ECO:0000256" key="1">
    <source>
        <dbReference type="SAM" id="SignalP"/>
    </source>
</evidence>
<name>A0ABP0URZ1_9BRYO</name>
<feature type="chain" id="PRO_5045351786" evidence="1">
    <location>
        <begin position="25"/>
        <end position="173"/>
    </location>
</feature>
<gene>
    <name evidence="2" type="ORF">CSSPTR1EN2_LOCUS19159</name>
</gene>
<evidence type="ECO:0000313" key="3">
    <source>
        <dbReference type="Proteomes" id="UP001497512"/>
    </source>
</evidence>
<dbReference type="Proteomes" id="UP001497512">
    <property type="component" value="Chromosome 6"/>
</dbReference>
<proteinExistence type="predicted"/>
<keyword evidence="1" id="KW-0732">Signal</keyword>
<dbReference type="EMBL" id="OZ019898">
    <property type="protein sequence ID" value="CAK9228519.1"/>
    <property type="molecule type" value="Genomic_DNA"/>
</dbReference>
<reference evidence="2" key="1">
    <citation type="submission" date="2024-02" db="EMBL/GenBank/DDBJ databases">
        <authorList>
            <consortium name="ELIXIR-Norway"/>
            <consortium name="Elixir Norway"/>
        </authorList>
    </citation>
    <scope>NUCLEOTIDE SEQUENCE</scope>
</reference>
<sequence length="173" mass="18474">MAAISMAVSALWAQASTLGEGVQAWWNQQPILPCVDKPCGINSRFCHVWTSLPMSHGLAWQNQQLVLPGVDESGEGTPWQNQQPILLGASESLVKIHMVESTADSARGTTFQSHGNATELVQNQPFQLGELAEGAPSKIDSAVDGPFTGILVELSIASQSSLRGSHIRPPTSF</sequence>